<evidence type="ECO:0000313" key="2">
    <source>
        <dbReference type="Proteomes" id="UP000318437"/>
    </source>
</evidence>
<dbReference type="Proteomes" id="UP000318437">
    <property type="component" value="Unassembled WGS sequence"/>
</dbReference>
<reference evidence="1 2" key="1">
    <citation type="submission" date="2019-02" db="EMBL/GenBank/DDBJ databases">
        <title>Deep-cultivation of Planctomycetes and their phenomic and genomic characterization uncovers novel biology.</title>
        <authorList>
            <person name="Wiegand S."/>
            <person name="Jogler M."/>
            <person name="Boedeker C."/>
            <person name="Pinto D."/>
            <person name="Vollmers J."/>
            <person name="Rivas-Marin E."/>
            <person name="Kohn T."/>
            <person name="Peeters S.H."/>
            <person name="Heuer A."/>
            <person name="Rast P."/>
            <person name="Oberbeckmann S."/>
            <person name="Bunk B."/>
            <person name="Jeske O."/>
            <person name="Meyerdierks A."/>
            <person name="Storesund J.E."/>
            <person name="Kallscheuer N."/>
            <person name="Luecker S."/>
            <person name="Lage O.M."/>
            <person name="Pohl T."/>
            <person name="Merkel B.J."/>
            <person name="Hornburger P."/>
            <person name="Mueller R.-W."/>
            <person name="Bruemmer F."/>
            <person name="Labrenz M."/>
            <person name="Spormann A.M."/>
            <person name="Op Den Camp H."/>
            <person name="Overmann J."/>
            <person name="Amann R."/>
            <person name="Jetten M.S.M."/>
            <person name="Mascher T."/>
            <person name="Medema M.H."/>
            <person name="Devos D.P."/>
            <person name="Kaster A.-K."/>
            <person name="Ovreas L."/>
            <person name="Rohde M."/>
            <person name="Galperin M.Y."/>
            <person name="Jogler C."/>
        </authorList>
    </citation>
    <scope>NUCLEOTIDE SEQUENCE [LARGE SCALE GENOMIC DNA]</scope>
    <source>
        <strain evidence="1 2">Pla144</strain>
    </source>
</reference>
<comment type="caution">
    <text evidence="1">The sequence shown here is derived from an EMBL/GenBank/DDBJ whole genome shotgun (WGS) entry which is preliminary data.</text>
</comment>
<name>A0A5C6D2M2_9BACT</name>
<dbReference type="RefSeq" id="WP_146447482.1">
    <property type="nucleotide sequence ID" value="NZ_SJPS01000001.1"/>
</dbReference>
<sequence length="193" mass="21696">MSRTINLMTPYARRREIYRARLRQWLKITSALFLVLALVTSAHYYYVRQIGLEQQLLETMLEPINHLKEANKRLAKQIAAIRDEEQFVLALSSENHTVTVLGLLGSAVAKVGDRVFFEKIELSSSGRTDYPQTNSPMVLDIAGIADNKAAAIQVAEELQSSIPAGKVDVTTNKETRINNLLMHNFALHGTFQN</sequence>
<evidence type="ECO:0000313" key="1">
    <source>
        <dbReference type="EMBL" id="TWU29456.1"/>
    </source>
</evidence>
<gene>
    <name evidence="1" type="ORF">Pla144_02340</name>
</gene>
<accession>A0A5C6D2M2</accession>
<dbReference type="OrthoDB" id="9837993at2"/>
<dbReference type="AlphaFoldDB" id="A0A5C6D2M2"/>
<dbReference type="EMBL" id="SJPS01000001">
    <property type="protein sequence ID" value="TWU29456.1"/>
    <property type="molecule type" value="Genomic_DNA"/>
</dbReference>
<protein>
    <recommendedName>
        <fullName evidence="3">Fimbrial assembly protein (PilN)</fullName>
    </recommendedName>
</protein>
<keyword evidence="2" id="KW-1185">Reference proteome</keyword>
<evidence type="ECO:0008006" key="3">
    <source>
        <dbReference type="Google" id="ProtNLM"/>
    </source>
</evidence>
<proteinExistence type="predicted"/>
<organism evidence="1 2">
    <name type="scientific">Bythopirellula polymerisocia</name>
    <dbReference type="NCBI Taxonomy" id="2528003"/>
    <lineage>
        <taxon>Bacteria</taxon>
        <taxon>Pseudomonadati</taxon>
        <taxon>Planctomycetota</taxon>
        <taxon>Planctomycetia</taxon>
        <taxon>Pirellulales</taxon>
        <taxon>Lacipirellulaceae</taxon>
        <taxon>Bythopirellula</taxon>
    </lineage>
</organism>